<accession>A0A8H9FY85</accession>
<evidence type="ECO:0000313" key="2">
    <source>
        <dbReference type="Proteomes" id="UP000614460"/>
    </source>
</evidence>
<sequence>MIQLFKKSIIYVLAPGNLASGGPEALHQLHYYLIKSGYQTRLVYFQDAKLHPQYEKYTPQIIPIDQVVDSKENVIIVPEMHTIYLNQIKKARKCIWWLGLQFYDGFDAFPQTIRRKIKSKLRKIIPSSIFELRKEFYKRFDYEKYLVQAYKIKPEDYNLCGSMFTYQFTKEKFNNVHLLVEPLGMEFLDFGDIDLSSKNRGNKILYNPSKSSTIMKKLLTRTDLEFEPIQGLDVKGMKNLFQQSKLYVDFGKFPGPERLPKETVLNGTMLLVGKRNASENNFDVAIPEQYKLEDFNNEELVVSKIKDMLANYDELIGDFDFFRKKVKNLEKNFIESIRSIFVEEKV</sequence>
<keyword evidence="2" id="KW-1185">Reference proteome</keyword>
<dbReference type="AlphaFoldDB" id="A0A8H9FY85"/>
<dbReference type="Proteomes" id="UP000614460">
    <property type="component" value="Unassembled WGS sequence"/>
</dbReference>
<protein>
    <submittedName>
        <fullName evidence="1">Uncharacterized protein</fullName>
    </submittedName>
</protein>
<name>A0A8H9FY85_9SPHI</name>
<reference evidence="1" key="1">
    <citation type="journal article" date="2014" name="Int. J. Syst. Evol. Microbiol.">
        <title>Complete genome sequence of Corynebacterium casei LMG S-19264T (=DSM 44701T), isolated from a smear-ripened cheese.</title>
        <authorList>
            <consortium name="US DOE Joint Genome Institute (JGI-PGF)"/>
            <person name="Walter F."/>
            <person name="Albersmeier A."/>
            <person name="Kalinowski J."/>
            <person name="Ruckert C."/>
        </authorList>
    </citation>
    <scope>NUCLEOTIDE SEQUENCE</scope>
    <source>
        <strain evidence="1">CGMCC 1.15966</strain>
    </source>
</reference>
<dbReference type="EMBL" id="BMKM01000002">
    <property type="protein sequence ID" value="GGE14231.1"/>
    <property type="molecule type" value="Genomic_DNA"/>
</dbReference>
<reference evidence="1" key="2">
    <citation type="submission" date="2020-09" db="EMBL/GenBank/DDBJ databases">
        <authorList>
            <person name="Sun Q."/>
            <person name="Zhou Y."/>
        </authorList>
    </citation>
    <scope>NUCLEOTIDE SEQUENCE</scope>
    <source>
        <strain evidence="1">CGMCC 1.15966</strain>
    </source>
</reference>
<organism evidence="1 2">
    <name type="scientific">Sphingobacterium cellulitidis</name>
    <dbReference type="NCBI Taxonomy" id="1768011"/>
    <lineage>
        <taxon>Bacteria</taxon>
        <taxon>Pseudomonadati</taxon>
        <taxon>Bacteroidota</taxon>
        <taxon>Sphingobacteriia</taxon>
        <taxon>Sphingobacteriales</taxon>
        <taxon>Sphingobacteriaceae</taxon>
        <taxon>Sphingobacterium</taxon>
    </lineage>
</organism>
<dbReference type="RefSeq" id="WP_182498762.1">
    <property type="nucleotide sequence ID" value="NZ_BMKM01000002.1"/>
</dbReference>
<gene>
    <name evidence="1" type="ORF">GCM10011516_10050</name>
</gene>
<comment type="caution">
    <text evidence="1">The sequence shown here is derived from an EMBL/GenBank/DDBJ whole genome shotgun (WGS) entry which is preliminary data.</text>
</comment>
<evidence type="ECO:0000313" key="1">
    <source>
        <dbReference type="EMBL" id="GGE14231.1"/>
    </source>
</evidence>
<proteinExistence type="predicted"/>